<dbReference type="InterPro" id="IPR017030">
    <property type="entry name" value="Vir_effector_SfrC"/>
</dbReference>
<accession>A0A7U7J2C7</accession>
<evidence type="ECO:0000313" key="1">
    <source>
        <dbReference type="EMBL" id="CDG34522.1"/>
    </source>
</evidence>
<dbReference type="AlphaFoldDB" id="A0A7U7J2C7"/>
<dbReference type="RefSeq" id="WP_043561874.1">
    <property type="nucleotide sequence ID" value="NZ_CBLY010000007.1"/>
</dbReference>
<organism evidence="1 2">
    <name type="scientific">Parasaccharibacter apium</name>
    <dbReference type="NCBI Taxonomy" id="1510841"/>
    <lineage>
        <taxon>Bacteria</taxon>
        <taxon>Pseudomonadati</taxon>
        <taxon>Pseudomonadota</taxon>
        <taxon>Alphaproteobacteria</taxon>
        <taxon>Acetobacterales</taxon>
        <taxon>Acetobacteraceae</taxon>
        <taxon>Parasaccharibacter</taxon>
    </lineage>
</organism>
<proteinExistence type="predicted"/>
<reference evidence="1 2" key="1">
    <citation type="journal article" date="2014" name="Genome Biol. Evol.">
        <title>Acetic acid bacteria genomes reveal functional traits for adaptation to life in insect guts.</title>
        <authorList>
            <person name="Chouaia B."/>
            <person name="Gaiarsa S."/>
            <person name="Crotti E."/>
            <person name="Comandatore F."/>
            <person name="Degli Esposti M."/>
            <person name="Ricci I."/>
            <person name="Alma A."/>
            <person name="Favia G."/>
            <person name="Bandi C."/>
            <person name="Daffonchio D."/>
        </authorList>
    </citation>
    <scope>NUCLEOTIDE SEQUENCE [LARGE SCALE GENOMIC DNA]</scope>
    <source>
        <strain evidence="2">AM169</strain>
    </source>
</reference>
<comment type="caution">
    <text evidence="1">The sequence shown here is derived from an EMBL/GenBank/DDBJ whole genome shotgun (WGS) entry which is preliminary data.</text>
</comment>
<evidence type="ECO:0000313" key="2">
    <source>
        <dbReference type="Proteomes" id="UP000027590"/>
    </source>
</evidence>
<protein>
    <submittedName>
        <fullName evidence="1">Virulence factor</fullName>
    </submittedName>
</protein>
<dbReference type="EMBL" id="CBLY010000007">
    <property type="protein sequence ID" value="CDG34522.1"/>
    <property type="molecule type" value="Genomic_DNA"/>
</dbReference>
<name>A0A7U7J2C7_9PROT</name>
<gene>
    <name evidence="1" type="ORF">SACS_1784</name>
</gene>
<dbReference type="Proteomes" id="UP000027590">
    <property type="component" value="Unassembled WGS sequence"/>
</dbReference>
<reference evidence="1 2" key="2">
    <citation type="journal article" date="2014" name="PLoS ONE">
        <title>Evolution of mitochondria reconstructed from the energy metabolism of living bacteria.</title>
        <authorList>
            <person name="Degli Esposti M."/>
            <person name="Chouaia B."/>
            <person name="Comandatore F."/>
            <person name="Crotti E."/>
            <person name="Sassera D."/>
            <person name="Lievens P.M."/>
            <person name="Daffonchio D."/>
            <person name="Bandi C."/>
        </authorList>
    </citation>
    <scope>NUCLEOTIDE SEQUENCE [LARGE SCALE GENOMIC DNA]</scope>
    <source>
        <strain evidence="2">AM169</strain>
    </source>
</reference>
<sequence>MDAISPDALKRVSSALATTAETLSAWMEHNKPHAREGREVRACLRAAQAIDHTADAPQTIAVYGASQAGKSFLTGALTSPETGPLIIDFSTDHQLDFLREINPPGGKESSGLVSRFTVTPPSLPTNVGADTPICVKLLSARDVVCILGNTYFRDFKLTEDAVKTTDILETIKNIIPREKNDPQQEPFFTKNDVEALQDYFNSSFLSEKSYTPFSSDGTDNEYWAFLAENISSFDLDTAIKALSPLWGGPSSPFTDYAHKLLKARFSLDRDELAFCNPDALNAPNNGSILNVETLWGPGASMNTALKSPSGKLVGMGRDVAAALISELILPLKAARWEFQKKRIDLLDFPGARSRGEYPSLSKATNIPELFLRGKVDYLFHLYKSNNDLTSVLLCIGDSNQEVVSLPAMIDGWVNTTIGATPEERSTQDNSLFIILTKFDTALASTPGRPDDGVERWDTRLDASIINYFKNSPWLNAWEPAQPIFNNIQWLRSPTYGDTIYDRDAQKNETTMLPGFKSRLPSLKTGYDSSAKVRTYIRNHDKAFDAVLKPNDGGVSYLAERLLPLAEKDIKTSKLYLKLRRILQNLQETGKKFYFDNSQEAVHAEAERSVDNFIRATCLPLAQKGRFGVLLQQLSLSAELVTREWIAFNKTKPQTTHQEIQLLESLLSPSPAEKNVSADAAPEEDDFDRFAAHILKYWEDHCREKFSSDNMSTERERNWLHVNNDAFSPFLAQLFKLAETNNLAGDIANILRNTCKNVSKLVQNGEKPGILTAETISNFVTWLGYPPVDRKDAPANRPVCEKTGMPIFLLPEDPAGKLYPDLPNIGNSGVLFLLDWVTALKARFREAGPQYDVEENAKLGQYLETLSRLDNAHDNGKDINR</sequence>
<dbReference type="Pfam" id="PF10139">
    <property type="entry name" value="Virul_Fac"/>
    <property type="match status" value="1"/>
</dbReference>